<proteinExistence type="predicted"/>
<name>A0ABV0UUK0_9TELE</name>
<keyword evidence="2" id="KW-1185">Reference proteome</keyword>
<comment type="caution">
    <text evidence="1">The sequence shown here is derived from an EMBL/GenBank/DDBJ whole genome shotgun (WGS) entry which is preliminary data.</text>
</comment>
<dbReference type="EMBL" id="JAHRIQ010083060">
    <property type="protein sequence ID" value="MEQ2248484.1"/>
    <property type="molecule type" value="Genomic_DNA"/>
</dbReference>
<protein>
    <submittedName>
        <fullName evidence="1">Uncharacterized protein</fullName>
    </submittedName>
</protein>
<accession>A0ABV0UUK0</accession>
<sequence length="104" mass="11608">MRKYSYPLCFDPFRNSSNKLCRSSPIRCSEQRGNSICLNILLRLSDVPTPEIISLVDSGVSCSKQFAEKYSEHNWLCLVGPAHLSLLSFPALTQAALILFTLGK</sequence>
<gene>
    <name evidence="1" type="ORF">ILYODFUR_019541</name>
</gene>
<dbReference type="Proteomes" id="UP001482620">
    <property type="component" value="Unassembled WGS sequence"/>
</dbReference>
<evidence type="ECO:0000313" key="1">
    <source>
        <dbReference type="EMBL" id="MEQ2248484.1"/>
    </source>
</evidence>
<evidence type="ECO:0000313" key="2">
    <source>
        <dbReference type="Proteomes" id="UP001482620"/>
    </source>
</evidence>
<organism evidence="1 2">
    <name type="scientific">Ilyodon furcidens</name>
    <name type="common">goldbreast splitfin</name>
    <dbReference type="NCBI Taxonomy" id="33524"/>
    <lineage>
        <taxon>Eukaryota</taxon>
        <taxon>Metazoa</taxon>
        <taxon>Chordata</taxon>
        <taxon>Craniata</taxon>
        <taxon>Vertebrata</taxon>
        <taxon>Euteleostomi</taxon>
        <taxon>Actinopterygii</taxon>
        <taxon>Neopterygii</taxon>
        <taxon>Teleostei</taxon>
        <taxon>Neoteleostei</taxon>
        <taxon>Acanthomorphata</taxon>
        <taxon>Ovalentaria</taxon>
        <taxon>Atherinomorphae</taxon>
        <taxon>Cyprinodontiformes</taxon>
        <taxon>Goodeidae</taxon>
        <taxon>Ilyodon</taxon>
    </lineage>
</organism>
<reference evidence="1 2" key="1">
    <citation type="submission" date="2021-06" db="EMBL/GenBank/DDBJ databases">
        <authorList>
            <person name="Palmer J.M."/>
        </authorList>
    </citation>
    <scope>NUCLEOTIDE SEQUENCE [LARGE SCALE GENOMIC DNA]</scope>
    <source>
        <strain evidence="2">if_2019</strain>
        <tissue evidence="1">Muscle</tissue>
    </source>
</reference>